<dbReference type="CDD" id="cd00519">
    <property type="entry name" value="Lipase_3"/>
    <property type="match status" value="1"/>
</dbReference>
<dbReference type="Proteomes" id="UP001158576">
    <property type="component" value="Chromosome 1"/>
</dbReference>
<dbReference type="SUPFAM" id="SSF53474">
    <property type="entry name" value="alpha/beta-Hydrolases"/>
    <property type="match status" value="1"/>
</dbReference>
<dbReference type="PANTHER" id="PTHR45856">
    <property type="entry name" value="ALPHA/BETA-HYDROLASES SUPERFAMILY PROTEIN"/>
    <property type="match status" value="1"/>
</dbReference>
<dbReference type="PANTHER" id="PTHR45856:SF11">
    <property type="entry name" value="FUNGAL LIPASE-LIKE DOMAIN-CONTAINING PROTEIN"/>
    <property type="match status" value="1"/>
</dbReference>
<gene>
    <name evidence="2" type="ORF">OKIOD_LOCUS9307</name>
</gene>
<dbReference type="InterPro" id="IPR029058">
    <property type="entry name" value="AB_hydrolase_fold"/>
</dbReference>
<feature type="domain" description="Fungal lipase-type" evidence="1">
    <location>
        <begin position="131"/>
        <end position="260"/>
    </location>
</feature>
<name>A0ABN7SPE6_OIKDI</name>
<accession>A0ABN7SPE6</accession>
<reference evidence="2 3" key="1">
    <citation type="submission" date="2021-04" db="EMBL/GenBank/DDBJ databases">
        <authorList>
            <person name="Bliznina A."/>
        </authorList>
    </citation>
    <scope>NUCLEOTIDE SEQUENCE [LARGE SCALE GENOMIC DNA]</scope>
</reference>
<proteinExistence type="predicted"/>
<dbReference type="EMBL" id="OU015566">
    <property type="protein sequence ID" value="CAG5102947.1"/>
    <property type="molecule type" value="Genomic_DNA"/>
</dbReference>
<sequence>MGCTDYFKEIVANFFNSEAEKWVEENFKIVSIDKIMKVQFSIQLSNFAYYGQWLDQMVESLEKDGKIDWDIMPAESAGSEVEKSSAVSLLKRFETFDYEVIRHEETASDAILIYGKEKAIDDVEGKTYAIVAVAGTVERQDLVQDLKISQVPFEDTEAFVHSGFYECFEALKPKIERFLDETLEKKPVDEILIVGHSLGGAVASLIGASLAPKFEEEDFRVVSVASPKIGNKAFQEFFKQRVKKHLRIRLTSDLIVDFPALLYWFRNSGEDLETTDFPIFDASEFAFGSHKSHDYLRGLEKNKEVILKIKFGNAVEKARKFVEAN</sequence>
<dbReference type="Gene3D" id="3.40.50.1820">
    <property type="entry name" value="alpha/beta hydrolase"/>
    <property type="match status" value="1"/>
</dbReference>
<organism evidence="2 3">
    <name type="scientific">Oikopleura dioica</name>
    <name type="common">Tunicate</name>
    <dbReference type="NCBI Taxonomy" id="34765"/>
    <lineage>
        <taxon>Eukaryota</taxon>
        <taxon>Metazoa</taxon>
        <taxon>Chordata</taxon>
        <taxon>Tunicata</taxon>
        <taxon>Appendicularia</taxon>
        <taxon>Copelata</taxon>
        <taxon>Oikopleuridae</taxon>
        <taxon>Oikopleura</taxon>
    </lineage>
</organism>
<protein>
    <submittedName>
        <fullName evidence="2">Oidioi.mRNA.OKI2018_I69.chr1.g542.t1.cds</fullName>
    </submittedName>
</protein>
<dbReference type="Pfam" id="PF01764">
    <property type="entry name" value="Lipase_3"/>
    <property type="match status" value="1"/>
</dbReference>
<evidence type="ECO:0000259" key="1">
    <source>
        <dbReference type="Pfam" id="PF01764"/>
    </source>
</evidence>
<evidence type="ECO:0000313" key="3">
    <source>
        <dbReference type="Proteomes" id="UP001158576"/>
    </source>
</evidence>
<keyword evidence="3" id="KW-1185">Reference proteome</keyword>
<evidence type="ECO:0000313" key="2">
    <source>
        <dbReference type="EMBL" id="CAG5102947.1"/>
    </source>
</evidence>
<dbReference type="InterPro" id="IPR002921">
    <property type="entry name" value="Fungal_lipase-type"/>
</dbReference>
<dbReference type="InterPro" id="IPR051218">
    <property type="entry name" value="Sec_MonoDiacylglyc_Lipase"/>
</dbReference>